<dbReference type="HOGENOM" id="CLU_1336614_0_0_4"/>
<gene>
    <name evidence="2" type="ordered locus">Rta_29410</name>
</gene>
<evidence type="ECO:0000256" key="1">
    <source>
        <dbReference type="SAM" id="MobiDB-lite"/>
    </source>
</evidence>
<protein>
    <submittedName>
        <fullName evidence="2">Uncharacterized protein</fullName>
    </submittedName>
</protein>
<dbReference type="KEGG" id="rta:Rta_29410"/>
<proteinExistence type="predicted"/>
<sequence length="205" mass="22237">MDPGNPRADAVERAFDTWRERRRALQAHSLRLEDALQLHKEGRGPLPAALIDEVHALRLHCDLLLDKYVRAARETDPAAAAQAPDPAGNTPVFGKSGRGAASVVAHMQAQAIQRSTGASSSRLPEQLLQEALEDLAGALESEWVKWMAVNSRSPGSALFDAELTAEYHRAMVRVEAAKDKVELLKKGGHGIPVRPGALDRPQGRP</sequence>
<dbReference type="EMBL" id="CP000245">
    <property type="protein sequence ID" value="AEG94044.1"/>
    <property type="molecule type" value="Genomic_DNA"/>
</dbReference>
<reference evidence="3" key="1">
    <citation type="submission" date="2006-01" db="EMBL/GenBank/DDBJ databases">
        <title>Genome of the cyst-dividing bacterium Ramlibacter tataouinensis.</title>
        <authorList>
            <person name="Barakat M."/>
            <person name="Ortet P."/>
            <person name="De Luca G."/>
            <person name="Jourlin-Castelli C."/>
            <person name="Ansaldi M."/>
            <person name="Py B."/>
            <person name="Fichant G."/>
            <person name="Coutinho P."/>
            <person name="Voulhoux R."/>
            <person name="Bastien O."/>
            <person name="Roy S."/>
            <person name="Marechal E."/>
            <person name="Henrissat B."/>
            <person name="Quentin Y."/>
            <person name="Noirot P."/>
            <person name="Filloux A."/>
            <person name="Mejean V."/>
            <person name="DuBow M."/>
            <person name="Barras F."/>
            <person name="Heulin T."/>
        </authorList>
    </citation>
    <scope>NUCLEOTIDE SEQUENCE [LARGE SCALE GENOMIC DNA]</scope>
    <source>
        <strain evidence="3">ATCC BAA-407 / DSM 14655 / LMG 21543 / TTB310</strain>
    </source>
</reference>
<evidence type="ECO:0000313" key="3">
    <source>
        <dbReference type="Proteomes" id="UP000008385"/>
    </source>
</evidence>
<accession>F5Y6H0</accession>
<keyword evidence="3" id="KW-1185">Reference proteome</keyword>
<feature type="region of interest" description="Disordered" evidence="1">
    <location>
        <begin position="77"/>
        <end position="97"/>
    </location>
</feature>
<evidence type="ECO:0000313" key="2">
    <source>
        <dbReference type="EMBL" id="AEG94044.1"/>
    </source>
</evidence>
<feature type="compositionally biased region" description="Low complexity" evidence="1">
    <location>
        <begin position="77"/>
        <end position="87"/>
    </location>
</feature>
<dbReference type="RefSeq" id="WP_013902275.1">
    <property type="nucleotide sequence ID" value="NC_015677.1"/>
</dbReference>
<organism evidence="2 3">
    <name type="scientific">Ramlibacter tataouinensis (strain ATCC BAA-407 / DSM 14655 / LMG 21543 / TTB310)</name>
    <dbReference type="NCBI Taxonomy" id="365046"/>
    <lineage>
        <taxon>Bacteria</taxon>
        <taxon>Pseudomonadati</taxon>
        <taxon>Pseudomonadota</taxon>
        <taxon>Betaproteobacteria</taxon>
        <taxon>Burkholderiales</taxon>
        <taxon>Comamonadaceae</taxon>
        <taxon>Ramlibacter</taxon>
    </lineage>
</organism>
<dbReference type="Proteomes" id="UP000008385">
    <property type="component" value="Chromosome"/>
</dbReference>
<name>F5Y6H0_RAMTT</name>
<dbReference type="AlphaFoldDB" id="F5Y6H0"/>
<reference evidence="2 3" key="2">
    <citation type="journal article" date="2011" name="PLoS ONE">
        <title>The Cyst-Dividing Bacterium Ramlibacter tataouinensis TTB310 Genome Reveals a Well-Stocked Toolbox for Adaptation to a Desert Environment.</title>
        <authorList>
            <person name="De Luca G."/>
            <person name="Barakat M."/>
            <person name="Ortet P."/>
            <person name="Fochesato S."/>
            <person name="Jourlin-Castelli C."/>
            <person name="Ansaldi M."/>
            <person name="Py B."/>
            <person name="Fichant G."/>
            <person name="Coutinho P.M."/>
            <person name="Voulhoux R."/>
            <person name="Bastien O."/>
            <person name="Marechal E."/>
            <person name="Henrissat B."/>
            <person name="Quentin Y."/>
            <person name="Noirot P."/>
            <person name="Filloux A."/>
            <person name="Mejean V."/>
            <person name="Dubow M.S."/>
            <person name="Barras F."/>
            <person name="Barbe V."/>
            <person name="Weissenbach J."/>
            <person name="Mihalcescu I."/>
            <person name="Vermeglio A."/>
            <person name="Achouak W."/>
            <person name="Heulin T."/>
        </authorList>
    </citation>
    <scope>NUCLEOTIDE SEQUENCE [LARGE SCALE GENOMIC DNA]</scope>
    <source>
        <strain evidence="3">ATCC BAA-407 / DSM 14655 / LMG 21543 / TTB310</strain>
    </source>
</reference>